<dbReference type="Proteomes" id="UP001154078">
    <property type="component" value="Chromosome 6"/>
</dbReference>
<keyword evidence="3" id="KW-0964">Secreted</keyword>
<evidence type="ECO:0000256" key="2">
    <source>
        <dbReference type="ARBA" id="ARBA00010701"/>
    </source>
</evidence>
<dbReference type="InterPro" id="IPR000734">
    <property type="entry name" value="TAG_lipase"/>
</dbReference>
<dbReference type="GO" id="GO:0016042">
    <property type="term" value="P:lipid catabolic process"/>
    <property type="evidence" value="ECO:0007669"/>
    <property type="project" value="TreeGrafter"/>
</dbReference>
<evidence type="ECO:0000259" key="6">
    <source>
        <dbReference type="Pfam" id="PF00151"/>
    </source>
</evidence>
<evidence type="ECO:0000256" key="4">
    <source>
        <dbReference type="RuleBase" id="RU004262"/>
    </source>
</evidence>
<evidence type="ECO:0000256" key="5">
    <source>
        <dbReference type="SAM" id="SignalP"/>
    </source>
</evidence>
<reference evidence="7" key="1">
    <citation type="submission" date="2021-12" db="EMBL/GenBank/DDBJ databases">
        <authorList>
            <person name="King R."/>
        </authorList>
    </citation>
    <scope>NUCLEOTIDE SEQUENCE</scope>
</reference>
<comment type="subcellular location">
    <subcellularLocation>
        <location evidence="1">Secreted</location>
    </subcellularLocation>
</comment>
<feature type="domain" description="Lipase" evidence="6">
    <location>
        <begin position="56"/>
        <end position="189"/>
    </location>
</feature>
<dbReference type="GO" id="GO:0017171">
    <property type="term" value="F:serine hydrolase activity"/>
    <property type="evidence" value="ECO:0007669"/>
    <property type="project" value="TreeGrafter"/>
</dbReference>
<keyword evidence="5" id="KW-0732">Signal</keyword>
<protein>
    <recommendedName>
        <fullName evidence="6">Lipase domain-containing protein</fullName>
    </recommendedName>
</protein>
<evidence type="ECO:0000313" key="8">
    <source>
        <dbReference type="Proteomes" id="UP001154078"/>
    </source>
</evidence>
<evidence type="ECO:0000256" key="3">
    <source>
        <dbReference type="ARBA" id="ARBA00022525"/>
    </source>
</evidence>
<evidence type="ECO:0000256" key="1">
    <source>
        <dbReference type="ARBA" id="ARBA00004613"/>
    </source>
</evidence>
<feature type="chain" id="PRO_5040474680" description="Lipase domain-containing protein" evidence="5">
    <location>
        <begin position="22"/>
        <end position="273"/>
    </location>
</feature>
<dbReference type="SUPFAM" id="SSF53474">
    <property type="entry name" value="alpha/beta-Hydrolases"/>
    <property type="match status" value="1"/>
</dbReference>
<dbReference type="OrthoDB" id="6770740at2759"/>
<feature type="signal peptide" evidence="5">
    <location>
        <begin position="1"/>
        <end position="21"/>
    </location>
</feature>
<evidence type="ECO:0000313" key="7">
    <source>
        <dbReference type="EMBL" id="CAH0558877.1"/>
    </source>
</evidence>
<dbReference type="GO" id="GO:0005615">
    <property type="term" value="C:extracellular space"/>
    <property type="evidence" value="ECO:0007669"/>
    <property type="project" value="TreeGrafter"/>
</dbReference>
<dbReference type="EMBL" id="OV121137">
    <property type="protein sequence ID" value="CAH0558877.1"/>
    <property type="molecule type" value="Genomic_DNA"/>
</dbReference>
<accession>A0A9P0FKZ4</accession>
<name>A0A9P0FKZ4_BRAAE</name>
<dbReference type="GO" id="GO:0016298">
    <property type="term" value="F:lipase activity"/>
    <property type="evidence" value="ECO:0007669"/>
    <property type="project" value="InterPro"/>
</dbReference>
<dbReference type="PANTHER" id="PTHR11610:SF173">
    <property type="entry name" value="LIPASE DOMAIN-CONTAINING PROTEIN-RELATED"/>
    <property type="match status" value="1"/>
</dbReference>
<dbReference type="PANTHER" id="PTHR11610">
    <property type="entry name" value="LIPASE"/>
    <property type="match status" value="1"/>
</dbReference>
<dbReference type="InterPro" id="IPR029058">
    <property type="entry name" value="AB_hydrolase_fold"/>
</dbReference>
<sequence>MKRFSLCFLFSAILFVGSVENTSITYVTSYLPKGVIMTTSDIHKESINVLKPLIFIFNEKNTHNLSGIINEYLKKQITNVFIVEYTLNEETTKAANKVVNEVAEFIATIFNKTGEEYLNIHLVGIASGSRVAFAVAQRLPELTKRKVNRLTSLEPTYSLINNEKGGPNAEILSKNVNFVDTVHSNFNENETRLGDVNFYLYKKDCVHDKSLSKNSTLSLETFVKSINSNNLKALECDSIENLENGNCLSKKKIVFGENVPQDAKGSYFLIIKL</sequence>
<dbReference type="InterPro" id="IPR013818">
    <property type="entry name" value="Lipase"/>
</dbReference>
<dbReference type="Pfam" id="PF00151">
    <property type="entry name" value="Lipase"/>
    <property type="match status" value="1"/>
</dbReference>
<keyword evidence="8" id="KW-1185">Reference proteome</keyword>
<comment type="similarity">
    <text evidence="2 4">Belongs to the AB hydrolase superfamily. Lipase family.</text>
</comment>
<gene>
    <name evidence="7" type="ORF">MELIAE_LOCUS9112</name>
</gene>
<dbReference type="AlphaFoldDB" id="A0A9P0FKZ4"/>
<proteinExistence type="inferred from homology"/>
<dbReference type="Gene3D" id="3.40.50.1820">
    <property type="entry name" value="alpha/beta hydrolase"/>
    <property type="match status" value="1"/>
</dbReference>
<organism evidence="7 8">
    <name type="scientific">Brassicogethes aeneus</name>
    <name type="common">Rape pollen beetle</name>
    <name type="synonym">Meligethes aeneus</name>
    <dbReference type="NCBI Taxonomy" id="1431903"/>
    <lineage>
        <taxon>Eukaryota</taxon>
        <taxon>Metazoa</taxon>
        <taxon>Ecdysozoa</taxon>
        <taxon>Arthropoda</taxon>
        <taxon>Hexapoda</taxon>
        <taxon>Insecta</taxon>
        <taxon>Pterygota</taxon>
        <taxon>Neoptera</taxon>
        <taxon>Endopterygota</taxon>
        <taxon>Coleoptera</taxon>
        <taxon>Polyphaga</taxon>
        <taxon>Cucujiformia</taxon>
        <taxon>Nitidulidae</taxon>
        <taxon>Meligethinae</taxon>
        <taxon>Brassicogethes</taxon>
    </lineage>
</organism>